<sequence>MTLSSDGTEFFGVSTTSVLDPFHPLYLYPSDTPGTMLVSVLFVGTGFGDRKEGMLISLSAKNKVQLIDGSLIEPTTNSPLYPHWQRCNNMIKAWIMNSSSKDITRIILYYKTAKVAWNNPVERYGVANISQYYSLQQSISSTSQGSFDIAIYYTKLKGYWDDLYTISLGRPCTCGAMHEFREAHKPIQFLSGLNETYSTIKSNI</sequence>
<reference evidence="1" key="1">
    <citation type="journal article" date="2014" name="Nat. Commun.">
        <title>The tobacco genome sequence and its comparison with those of tomato and potato.</title>
        <authorList>
            <person name="Sierro N."/>
            <person name="Battey J.N."/>
            <person name="Ouadi S."/>
            <person name="Bakaher N."/>
            <person name="Bovet L."/>
            <person name="Willig A."/>
            <person name="Goepfert S."/>
            <person name="Peitsch M.C."/>
            <person name="Ivanov N.V."/>
        </authorList>
    </citation>
    <scope>NUCLEOTIDE SEQUENCE [LARGE SCALE GENOMIC DNA]</scope>
</reference>
<evidence type="ECO:0000313" key="1">
    <source>
        <dbReference type="Proteomes" id="UP000790787"/>
    </source>
</evidence>
<accession>A0AC58TXI6</accession>
<dbReference type="RefSeq" id="XP_075101935.1">
    <property type="nucleotide sequence ID" value="XM_075245834.1"/>
</dbReference>
<proteinExistence type="predicted"/>
<keyword evidence="1" id="KW-1185">Reference proteome</keyword>
<name>A0AC58TXI6_TOBAC</name>
<evidence type="ECO:0000313" key="2">
    <source>
        <dbReference type="RefSeq" id="XP_075101935.1"/>
    </source>
</evidence>
<gene>
    <name evidence="2" type="primary">LOC142177358</name>
</gene>
<organism evidence="1 2">
    <name type="scientific">Nicotiana tabacum</name>
    <name type="common">Common tobacco</name>
    <dbReference type="NCBI Taxonomy" id="4097"/>
    <lineage>
        <taxon>Eukaryota</taxon>
        <taxon>Viridiplantae</taxon>
        <taxon>Streptophyta</taxon>
        <taxon>Embryophyta</taxon>
        <taxon>Tracheophyta</taxon>
        <taxon>Spermatophyta</taxon>
        <taxon>Magnoliopsida</taxon>
        <taxon>eudicotyledons</taxon>
        <taxon>Gunneridae</taxon>
        <taxon>Pentapetalae</taxon>
        <taxon>asterids</taxon>
        <taxon>lamiids</taxon>
        <taxon>Solanales</taxon>
        <taxon>Solanaceae</taxon>
        <taxon>Nicotianoideae</taxon>
        <taxon>Nicotianeae</taxon>
        <taxon>Nicotiana</taxon>
    </lineage>
</organism>
<protein>
    <submittedName>
        <fullName evidence="2">Uncharacterized protein LOC142177358</fullName>
    </submittedName>
</protein>
<reference evidence="2" key="2">
    <citation type="submission" date="2025-08" db="UniProtKB">
        <authorList>
            <consortium name="RefSeq"/>
        </authorList>
    </citation>
    <scope>IDENTIFICATION</scope>
    <source>
        <tissue evidence="2">Leaf</tissue>
    </source>
</reference>
<dbReference type="Proteomes" id="UP000790787">
    <property type="component" value="Chromosome 23"/>
</dbReference>